<evidence type="ECO:0000256" key="1">
    <source>
        <dbReference type="SAM" id="MobiDB-lite"/>
    </source>
</evidence>
<organism evidence="2 3">
    <name type="scientific">Variovorax defluvii</name>
    <dbReference type="NCBI Taxonomy" id="913761"/>
    <lineage>
        <taxon>Bacteria</taxon>
        <taxon>Pseudomonadati</taxon>
        <taxon>Pseudomonadota</taxon>
        <taxon>Betaproteobacteria</taxon>
        <taxon>Burkholderiales</taxon>
        <taxon>Comamonadaceae</taxon>
        <taxon>Variovorax</taxon>
    </lineage>
</organism>
<feature type="compositionally biased region" description="Pro residues" evidence="1">
    <location>
        <begin position="7"/>
        <end position="16"/>
    </location>
</feature>
<feature type="compositionally biased region" description="Basic and acidic residues" evidence="1">
    <location>
        <begin position="18"/>
        <end position="29"/>
    </location>
</feature>
<dbReference type="PANTHER" id="PTHR45725:SF1">
    <property type="entry name" value="DISHEVELLED ASSOCIATED ACTIVATOR OF MORPHOGENESIS, ISOFORM D"/>
    <property type="match status" value="1"/>
</dbReference>
<feature type="region of interest" description="Disordered" evidence="1">
    <location>
        <begin position="645"/>
        <end position="666"/>
    </location>
</feature>
<dbReference type="InterPro" id="IPR051425">
    <property type="entry name" value="Formin_Homology"/>
</dbReference>
<proteinExistence type="predicted"/>
<evidence type="ECO:0000313" key="3">
    <source>
        <dbReference type="Proteomes" id="UP001500975"/>
    </source>
</evidence>
<gene>
    <name evidence="2" type="ORF">GCM10023165_02810</name>
</gene>
<dbReference type="Proteomes" id="UP001500975">
    <property type="component" value="Unassembled WGS sequence"/>
</dbReference>
<evidence type="ECO:0000313" key="2">
    <source>
        <dbReference type="EMBL" id="GAA4329752.1"/>
    </source>
</evidence>
<name>A0ABP8GTM0_9BURK</name>
<feature type="compositionally biased region" description="Low complexity" evidence="1">
    <location>
        <begin position="534"/>
        <end position="547"/>
    </location>
</feature>
<sequence>MAIKPIKPLPPIAPAPRRPREPMEPREPPEPPEPPPPRPPPPRPPPPPPQPVPPPPAGPSNASITSWTRLEPHCRDEAMASGPGARVFDPLWLLARQWQVGEFQAEDTGSPVHARVRATSAMLSCCWLGELKHDTQVQAPRYDPRTMPLEVQVERRPMRPAGPDDARMLTLAVEAGLHFLRMLDAQPLSKSYRAAMVKRFALAPPPRPAEAEPLDEQTALFLQTMAGRAPDARRLAAAFRSGGAAQVVLEPALKIAVADRAEVQQAAGAWLAWYDGLVHEPAAAPDASGDPPEAPFEAWQPSRLEYAVSVAGRLSERAADEIALTAAEYDDGRLDWSSFDRNIEVRMGTDSDRDHDLHAIVETTVPAPIVFEGAPAARFWEMEDARLAYGLLPVGATDLAHLLAIEYAGGWGNDWFVVPLTVPVGSLTRVDSLVVTDTFGVRSLLRPLGDPALPKPHWGMWQLACLRRAGEALTDWPQANLFFLPPSLGRTLEGSALEEVVLMRDEMANLAWAIERSVEGPLEAAVRRAENQDPPASQAPAAGGAPPRYVLSSTVPPHWIPLLPVQLMEEGRRVQRLQRGAVLQPDGARKTHPAQGTVLNAGARLLLYDEEVPREGAHVTRSRRMARWIDGSSWLWTAFRRQVGRGEGSSGLRLDQAEDGSGNAPP</sequence>
<dbReference type="EMBL" id="BAABGJ010000002">
    <property type="protein sequence ID" value="GAA4329752.1"/>
    <property type="molecule type" value="Genomic_DNA"/>
</dbReference>
<dbReference type="PANTHER" id="PTHR45725">
    <property type="entry name" value="FORMIN HOMOLOGY 2 FAMILY MEMBER"/>
    <property type="match status" value="1"/>
</dbReference>
<reference evidence="3" key="1">
    <citation type="journal article" date="2019" name="Int. J. Syst. Evol. Microbiol.">
        <title>The Global Catalogue of Microorganisms (GCM) 10K type strain sequencing project: providing services to taxonomists for standard genome sequencing and annotation.</title>
        <authorList>
            <consortium name="The Broad Institute Genomics Platform"/>
            <consortium name="The Broad Institute Genome Sequencing Center for Infectious Disease"/>
            <person name="Wu L."/>
            <person name="Ma J."/>
        </authorList>
    </citation>
    <scope>NUCLEOTIDE SEQUENCE [LARGE SCALE GENOMIC DNA]</scope>
    <source>
        <strain evidence="3">JCM 17804</strain>
    </source>
</reference>
<feature type="region of interest" description="Disordered" evidence="1">
    <location>
        <begin position="525"/>
        <end position="548"/>
    </location>
</feature>
<accession>A0ABP8GTM0</accession>
<comment type="caution">
    <text evidence="2">The sequence shown here is derived from an EMBL/GenBank/DDBJ whole genome shotgun (WGS) entry which is preliminary data.</text>
</comment>
<feature type="region of interest" description="Disordered" evidence="1">
    <location>
        <begin position="1"/>
        <end position="64"/>
    </location>
</feature>
<protein>
    <submittedName>
        <fullName evidence="2">Uncharacterized protein</fullName>
    </submittedName>
</protein>
<dbReference type="RefSeq" id="WP_345535401.1">
    <property type="nucleotide sequence ID" value="NZ_BAABGJ010000002.1"/>
</dbReference>
<feature type="compositionally biased region" description="Pro residues" evidence="1">
    <location>
        <begin position="31"/>
        <end position="58"/>
    </location>
</feature>
<keyword evidence="3" id="KW-1185">Reference proteome</keyword>